<sequence length="706" mass="79277">MSFLDLSQSPEPLGLRQNELVSSKFRENKTNLPTMKEYEETSNKSKIPNNIPTHPIACMQGAFAESFLESNSGVSSPTFSRPESASERRQQLLEQDVTEETHAARWKLKEGQKHHELWKLMAQISFGVYLLLNGIARDEAQVMKILQVHVDEADGFLESTLKDFELAQQDIENRLISLKPPLLNLSVFDMMMEDRYFRGFIVQGNEWVERVITRTASAMNDALRDVHHGANACKYFTIYLKKEHENLLWKDKAGMRGFYEAMKGNVDGWYKAFVSLLLKGKQLDIALVQLGSIVSELDRRAGEVSRMTRFSASASPSMSDFSTNRSSIRENRTAQEIHQSLSEGYKRQTALVTSKSEQPQKSECFSGLEPLIMAELEAPELLLKPCTYSPLPSSKTNSTNTFSNSTHQSVVELSAPLSSTNLSNLPEIQQSPVSQKQPSILNEDSFSGKNEKHLVDIVSNQPATTHITVSNLNSLGSPKAIQTPPSRGLDSAYCSDLEKTSPQLFTPKPTPKIQQEERFNTTTTVCELSNHVEKMTPSLLTPISIQISDSNYFRPVNASPNSPLQRPWTASPTQNPLHARPDSSGSNLSNLSAYSRRNGSTNISINGNKKKSTGTSRHTPSAMGKNVLNQTDDKVPKKRRGMLNWLKDQFCLNEEERMRFEQKLKANKDRLASTKTNRDSGYEGRKWIDGKRVERGKLGKNGRLKK</sequence>
<feature type="region of interest" description="Disordered" evidence="1">
    <location>
        <begin position="422"/>
        <end position="446"/>
    </location>
</feature>
<dbReference type="EMBL" id="JNVN01000947">
    <property type="protein sequence ID" value="KHJ34307.1"/>
    <property type="molecule type" value="Genomic_DNA"/>
</dbReference>
<evidence type="ECO:0000256" key="1">
    <source>
        <dbReference type="SAM" id="MobiDB-lite"/>
    </source>
</evidence>
<evidence type="ECO:0000313" key="2">
    <source>
        <dbReference type="EMBL" id="KHJ34307.1"/>
    </source>
</evidence>
<feature type="compositionally biased region" description="Polar residues" evidence="1">
    <location>
        <begin position="583"/>
        <end position="619"/>
    </location>
</feature>
<proteinExistence type="predicted"/>
<protein>
    <submittedName>
        <fullName evidence="2">Uncharacterized protein</fullName>
    </submittedName>
</protein>
<accession>A0A0B1P6L6</accession>
<evidence type="ECO:0000313" key="3">
    <source>
        <dbReference type="Proteomes" id="UP000030854"/>
    </source>
</evidence>
<feature type="region of interest" description="Disordered" evidence="1">
    <location>
        <begin position="556"/>
        <end position="635"/>
    </location>
</feature>
<dbReference type="OMA" id="GANACKE"/>
<comment type="caution">
    <text evidence="2">The sequence shown here is derived from an EMBL/GenBank/DDBJ whole genome shotgun (WGS) entry which is preliminary data.</text>
</comment>
<feature type="compositionally biased region" description="Polar residues" evidence="1">
    <location>
        <begin position="74"/>
        <end position="83"/>
    </location>
</feature>
<gene>
    <name evidence="2" type="ORF">EV44_g5965</name>
</gene>
<feature type="region of interest" description="Disordered" evidence="1">
    <location>
        <begin position="669"/>
        <end position="706"/>
    </location>
</feature>
<name>A0A0B1P6L6_UNCNE</name>
<reference evidence="2 3" key="1">
    <citation type="journal article" date="2014" name="BMC Genomics">
        <title>Adaptive genomic structural variation in the grape powdery mildew pathogen, Erysiphe necator.</title>
        <authorList>
            <person name="Jones L."/>
            <person name="Riaz S."/>
            <person name="Morales-Cruz A."/>
            <person name="Amrine K.C."/>
            <person name="McGuire B."/>
            <person name="Gubler W.D."/>
            <person name="Walker M.A."/>
            <person name="Cantu D."/>
        </authorList>
    </citation>
    <scope>NUCLEOTIDE SEQUENCE [LARGE SCALE GENOMIC DNA]</scope>
    <source>
        <strain evidence="3">c</strain>
    </source>
</reference>
<dbReference type="Proteomes" id="UP000030854">
    <property type="component" value="Unassembled WGS sequence"/>
</dbReference>
<dbReference type="STRING" id="52586.A0A0B1P6L6"/>
<keyword evidence="3" id="KW-1185">Reference proteome</keyword>
<feature type="region of interest" description="Disordered" evidence="1">
    <location>
        <begin position="74"/>
        <end position="96"/>
    </location>
</feature>
<dbReference type="HOGENOM" id="CLU_010732_0_0_1"/>
<feature type="compositionally biased region" description="Basic and acidic residues" evidence="1">
    <location>
        <begin position="669"/>
        <end position="697"/>
    </location>
</feature>
<dbReference type="AlphaFoldDB" id="A0A0B1P6L6"/>
<feature type="compositionally biased region" description="Polar residues" evidence="1">
    <location>
        <begin position="558"/>
        <end position="576"/>
    </location>
</feature>
<organism evidence="2 3">
    <name type="scientific">Uncinula necator</name>
    <name type="common">Grape powdery mildew</name>
    <dbReference type="NCBI Taxonomy" id="52586"/>
    <lineage>
        <taxon>Eukaryota</taxon>
        <taxon>Fungi</taxon>
        <taxon>Dikarya</taxon>
        <taxon>Ascomycota</taxon>
        <taxon>Pezizomycotina</taxon>
        <taxon>Leotiomycetes</taxon>
        <taxon>Erysiphales</taxon>
        <taxon>Erysiphaceae</taxon>
        <taxon>Erysiphe</taxon>
    </lineage>
</organism>